<dbReference type="EMBL" id="JALLPJ020001131">
    <property type="protein sequence ID" value="KAL3775853.1"/>
    <property type="molecule type" value="Genomic_DNA"/>
</dbReference>
<name>A0ABD3NK47_9STRA</name>
<organism evidence="1 2">
    <name type="scientific">Cyclotella atomus</name>
    <dbReference type="NCBI Taxonomy" id="382360"/>
    <lineage>
        <taxon>Eukaryota</taxon>
        <taxon>Sar</taxon>
        <taxon>Stramenopiles</taxon>
        <taxon>Ochrophyta</taxon>
        <taxon>Bacillariophyta</taxon>
        <taxon>Coscinodiscophyceae</taxon>
        <taxon>Thalassiosirophycidae</taxon>
        <taxon>Stephanodiscales</taxon>
        <taxon>Stephanodiscaceae</taxon>
        <taxon>Cyclotella</taxon>
    </lineage>
</organism>
<sequence length="266" mass="29415">MAGYTFAVVVEIEEEEPSFRSLSGTISPTTSPAFSALKDHNGCPDAYDKSRKYDANDKVASEVSNTQSLVWQCSGDVHRSQYCSQFEPDHDYKLAWNLIGYWDGTMSPTSSPNFSTLKEVGDGCPKAYNAATIYEEGDAVSLFVSDTPDRAVPYKAFCDAGPNFAPGSDNSDPDWTLKGYCDGTISPTPAPIVTKCKWCNGTNAIAINSWAKANVWSYVPGTRVHKDGKIYTCRAWPYDLWCKIAAYEPENKFIACLLGRRLDKVW</sequence>
<dbReference type="AlphaFoldDB" id="A0ABD3NK47"/>
<comment type="caution">
    <text evidence="1">The sequence shown here is derived from an EMBL/GenBank/DDBJ whole genome shotgun (WGS) entry which is preliminary data.</text>
</comment>
<accession>A0ABD3NK47</accession>
<keyword evidence="2" id="KW-1185">Reference proteome</keyword>
<dbReference type="Proteomes" id="UP001530400">
    <property type="component" value="Unassembled WGS sequence"/>
</dbReference>
<evidence type="ECO:0000313" key="2">
    <source>
        <dbReference type="Proteomes" id="UP001530400"/>
    </source>
</evidence>
<dbReference type="PANTHER" id="PTHR34823">
    <property type="entry name" value="GLCNAC-BINDING PROTEIN A"/>
    <property type="match status" value="1"/>
</dbReference>
<evidence type="ECO:0000313" key="1">
    <source>
        <dbReference type="EMBL" id="KAL3775853.1"/>
    </source>
</evidence>
<proteinExistence type="predicted"/>
<reference evidence="1 2" key="1">
    <citation type="submission" date="2024-10" db="EMBL/GenBank/DDBJ databases">
        <title>Updated reference genomes for cyclostephanoid diatoms.</title>
        <authorList>
            <person name="Roberts W.R."/>
            <person name="Alverson A.J."/>
        </authorList>
    </citation>
    <scope>NUCLEOTIDE SEQUENCE [LARGE SCALE GENOMIC DNA]</scope>
    <source>
        <strain evidence="1 2">AJA010-31</strain>
    </source>
</reference>
<dbReference type="PANTHER" id="PTHR34823:SF1">
    <property type="entry name" value="CHITIN-BINDING TYPE-4 DOMAIN-CONTAINING PROTEIN"/>
    <property type="match status" value="1"/>
</dbReference>
<dbReference type="InterPro" id="IPR051024">
    <property type="entry name" value="GlcNAc_Chitin_IntDeg"/>
</dbReference>
<protein>
    <submittedName>
        <fullName evidence="1">Uncharacterized protein</fullName>
    </submittedName>
</protein>
<gene>
    <name evidence="1" type="ORF">ACHAWO_007004</name>
</gene>